<dbReference type="EMBL" id="JABSTR010000005">
    <property type="protein sequence ID" value="KAH9369732.1"/>
    <property type="molecule type" value="Genomic_DNA"/>
</dbReference>
<gene>
    <name evidence="15" type="ORF">HPB48_007699</name>
</gene>
<evidence type="ECO:0000259" key="14">
    <source>
        <dbReference type="PROSITE" id="PS50950"/>
    </source>
</evidence>
<keyword evidence="8 12" id="KW-0238">DNA-binding</keyword>
<feature type="compositionally biased region" description="Low complexity" evidence="13">
    <location>
        <begin position="210"/>
        <end position="244"/>
    </location>
</feature>
<dbReference type="VEuPathDB" id="VectorBase:HLOH_050764"/>
<evidence type="ECO:0000256" key="12">
    <source>
        <dbReference type="PROSITE-ProRule" id="PRU00309"/>
    </source>
</evidence>
<dbReference type="PROSITE" id="PS50950">
    <property type="entry name" value="ZF_THAP"/>
    <property type="match status" value="1"/>
</dbReference>
<keyword evidence="7" id="KW-0175">Coiled coil</keyword>
<keyword evidence="5" id="KW-0862">Zinc</keyword>
<reference evidence="15 16" key="1">
    <citation type="journal article" date="2020" name="Cell">
        <title>Large-Scale Comparative Analyses of Tick Genomes Elucidate Their Genetic Diversity and Vector Capacities.</title>
        <authorList>
            <consortium name="Tick Genome and Microbiome Consortium (TIGMIC)"/>
            <person name="Jia N."/>
            <person name="Wang J."/>
            <person name="Shi W."/>
            <person name="Du L."/>
            <person name="Sun Y."/>
            <person name="Zhan W."/>
            <person name="Jiang J.F."/>
            <person name="Wang Q."/>
            <person name="Zhang B."/>
            <person name="Ji P."/>
            <person name="Bell-Sakyi L."/>
            <person name="Cui X.M."/>
            <person name="Yuan T.T."/>
            <person name="Jiang B.G."/>
            <person name="Yang W.F."/>
            <person name="Lam T.T."/>
            <person name="Chang Q.C."/>
            <person name="Ding S.J."/>
            <person name="Wang X.J."/>
            <person name="Zhu J.G."/>
            <person name="Ruan X.D."/>
            <person name="Zhao L."/>
            <person name="Wei J.T."/>
            <person name="Ye R.Z."/>
            <person name="Que T.C."/>
            <person name="Du C.H."/>
            <person name="Zhou Y.H."/>
            <person name="Cheng J.X."/>
            <person name="Dai P.F."/>
            <person name="Guo W.B."/>
            <person name="Han X.H."/>
            <person name="Huang E.J."/>
            <person name="Li L.F."/>
            <person name="Wei W."/>
            <person name="Gao Y.C."/>
            <person name="Liu J.Z."/>
            <person name="Shao H.Z."/>
            <person name="Wang X."/>
            <person name="Wang C.C."/>
            <person name="Yang T.C."/>
            <person name="Huo Q.B."/>
            <person name="Li W."/>
            <person name="Chen H.Y."/>
            <person name="Chen S.E."/>
            <person name="Zhou L.G."/>
            <person name="Ni X.B."/>
            <person name="Tian J.H."/>
            <person name="Sheng Y."/>
            <person name="Liu T."/>
            <person name="Pan Y.S."/>
            <person name="Xia L.Y."/>
            <person name="Li J."/>
            <person name="Zhao F."/>
            <person name="Cao W.C."/>
        </authorList>
    </citation>
    <scope>NUCLEOTIDE SEQUENCE [LARGE SCALE GENOMIC DNA]</scope>
    <source>
        <strain evidence="15">HaeL-2018</strain>
    </source>
</reference>
<dbReference type="Pfam" id="PF05485">
    <property type="entry name" value="THAP"/>
    <property type="match status" value="1"/>
</dbReference>
<evidence type="ECO:0000256" key="9">
    <source>
        <dbReference type="ARBA" id="ARBA00023163"/>
    </source>
</evidence>
<dbReference type="OrthoDB" id="7331812at2759"/>
<comment type="subcellular location">
    <subcellularLocation>
        <location evidence="1">Nucleus</location>
        <location evidence="1">Nucleoplasm</location>
    </subcellularLocation>
</comment>
<dbReference type="Proteomes" id="UP000821853">
    <property type="component" value="Chromosome 3"/>
</dbReference>
<name>A0A9J6G5M6_HAELO</name>
<sequence>MSKTIRQRHCFVPGCKNGNRQRLSLFAVPADDERFEVWKRALSGFGKTLEKKCVVCEKHFESHFICRTYKHTINGQLVEIPRNRPSLLPEAVPTRFLVCPSRARRRASGTDQPLRRGRPRNDAAAKDQPQGAEVDVTPGAAQEGPESGDTCDSLEYDVSSDSSNDDVDCIEEVIVLAPPSTTAAANTDTKRTVTPHIVTARKASPPLSESTGPAATVAAPSVAPRVPTSATSTPDPSATPGAATTNDLSAVASQKNVLGNPPVPGVEAPAFLADIDCSMLPNRYWALQYVQHTSRHVVFSFFSMFGGKPTLTKLVTCEQTSDGSITCQATIDGLAVKTVCVDNAKGVAEFVATVDALAVCQGAASAEEFSIVSLDHCTIHGDRVHGVKCDLVSPASSRMCEHCKHLRRLLQSKAAYLKRKAASKPVPESRTGGEPATLVNPAESLQSSGQISSANKFLVQTCIQASKKDHVQPSGDKTVQDEEWTLECTFYPVSASPVTKV</sequence>
<evidence type="ECO:0000256" key="6">
    <source>
        <dbReference type="ARBA" id="ARBA00023015"/>
    </source>
</evidence>
<evidence type="ECO:0000256" key="3">
    <source>
        <dbReference type="ARBA" id="ARBA00022723"/>
    </source>
</evidence>
<dbReference type="GO" id="GO:0043565">
    <property type="term" value="F:sequence-specific DNA binding"/>
    <property type="evidence" value="ECO:0007669"/>
    <property type="project" value="InterPro"/>
</dbReference>
<proteinExistence type="inferred from homology"/>
<keyword evidence="6" id="KW-0805">Transcription regulation</keyword>
<dbReference type="AlphaFoldDB" id="A0A9J6G5M6"/>
<dbReference type="SUPFAM" id="SSF57716">
    <property type="entry name" value="Glucocorticoid receptor-like (DNA-binding domain)"/>
    <property type="match status" value="1"/>
</dbReference>
<evidence type="ECO:0000313" key="16">
    <source>
        <dbReference type="Proteomes" id="UP000821853"/>
    </source>
</evidence>
<dbReference type="OMA" id="DASSRIC"/>
<evidence type="ECO:0000256" key="8">
    <source>
        <dbReference type="ARBA" id="ARBA00023125"/>
    </source>
</evidence>
<evidence type="ECO:0000313" key="15">
    <source>
        <dbReference type="EMBL" id="KAH9369732.1"/>
    </source>
</evidence>
<evidence type="ECO:0000256" key="4">
    <source>
        <dbReference type="ARBA" id="ARBA00022771"/>
    </source>
</evidence>
<evidence type="ECO:0000256" key="10">
    <source>
        <dbReference type="ARBA" id="ARBA00023242"/>
    </source>
</evidence>
<keyword evidence="16" id="KW-1185">Reference proteome</keyword>
<dbReference type="GO" id="GO:0008270">
    <property type="term" value="F:zinc ion binding"/>
    <property type="evidence" value="ECO:0007669"/>
    <property type="project" value="UniProtKB-KW"/>
</dbReference>
<evidence type="ECO:0000256" key="7">
    <source>
        <dbReference type="ARBA" id="ARBA00023054"/>
    </source>
</evidence>
<dbReference type="PANTHER" id="PTHR46600">
    <property type="entry name" value="THAP DOMAIN-CONTAINING"/>
    <property type="match status" value="1"/>
</dbReference>
<evidence type="ECO:0000256" key="5">
    <source>
        <dbReference type="ARBA" id="ARBA00022833"/>
    </source>
</evidence>
<feature type="domain" description="THAP-type" evidence="14">
    <location>
        <begin position="5"/>
        <end position="96"/>
    </location>
</feature>
<keyword evidence="3" id="KW-0479">Metal-binding</keyword>
<dbReference type="Gene3D" id="6.20.210.20">
    <property type="entry name" value="THAP domain"/>
    <property type="match status" value="1"/>
</dbReference>
<dbReference type="InterPro" id="IPR038441">
    <property type="entry name" value="THAP_Znf_sf"/>
</dbReference>
<accession>A0A9J6G5M6</accession>
<dbReference type="SMART" id="SM00692">
    <property type="entry name" value="DM3"/>
    <property type="match status" value="1"/>
</dbReference>
<evidence type="ECO:0000256" key="2">
    <source>
        <dbReference type="ARBA" id="ARBA00006177"/>
    </source>
</evidence>
<dbReference type="InterPro" id="IPR026516">
    <property type="entry name" value="THAP1/10"/>
</dbReference>
<dbReference type="PANTHER" id="PTHR46600:SF1">
    <property type="entry name" value="THAP DOMAIN-CONTAINING PROTEIN 1"/>
    <property type="match status" value="1"/>
</dbReference>
<evidence type="ECO:0000256" key="11">
    <source>
        <dbReference type="ARBA" id="ARBA00023306"/>
    </source>
</evidence>
<organism evidence="15 16">
    <name type="scientific">Haemaphysalis longicornis</name>
    <name type="common">Bush tick</name>
    <dbReference type="NCBI Taxonomy" id="44386"/>
    <lineage>
        <taxon>Eukaryota</taxon>
        <taxon>Metazoa</taxon>
        <taxon>Ecdysozoa</taxon>
        <taxon>Arthropoda</taxon>
        <taxon>Chelicerata</taxon>
        <taxon>Arachnida</taxon>
        <taxon>Acari</taxon>
        <taxon>Parasitiformes</taxon>
        <taxon>Ixodida</taxon>
        <taxon>Ixodoidea</taxon>
        <taxon>Ixodidae</taxon>
        <taxon>Haemaphysalinae</taxon>
        <taxon>Haemaphysalis</taxon>
    </lineage>
</organism>
<keyword evidence="10" id="KW-0539">Nucleus</keyword>
<evidence type="ECO:0000256" key="1">
    <source>
        <dbReference type="ARBA" id="ARBA00004642"/>
    </source>
</evidence>
<keyword evidence="4 12" id="KW-0863">Zinc-finger</keyword>
<keyword evidence="11" id="KW-0131">Cell cycle</keyword>
<comment type="similarity">
    <text evidence="2">Belongs to the THAP1 family.</text>
</comment>
<evidence type="ECO:0000256" key="13">
    <source>
        <dbReference type="SAM" id="MobiDB-lite"/>
    </source>
</evidence>
<comment type="caution">
    <text evidence="15">The sequence shown here is derived from an EMBL/GenBank/DDBJ whole genome shotgun (WGS) entry which is preliminary data.</text>
</comment>
<dbReference type="InterPro" id="IPR006612">
    <property type="entry name" value="THAP_Znf"/>
</dbReference>
<protein>
    <recommendedName>
        <fullName evidence="14">THAP-type domain-containing protein</fullName>
    </recommendedName>
</protein>
<dbReference type="SMART" id="SM00980">
    <property type="entry name" value="THAP"/>
    <property type="match status" value="1"/>
</dbReference>
<keyword evidence="9" id="KW-0804">Transcription</keyword>
<dbReference type="GO" id="GO:0005654">
    <property type="term" value="C:nucleoplasm"/>
    <property type="evidence" value="ECO:0007669"/>
    <property type="project" value="UniProtKB-SubCell"/>
</dbReference>
<feature type="region of interest" description="Disordered" evidence="13">
    <location>
        <begin position="102"/>
        <end position="164"/>
    </location>
</feature>
<feature type="region of interest" description="Disordered" evidence="13">
    <location>
        <begin position="203"/>
        <end position="244"/>
    </location>
</feature>